<dbReference type="PANTHER" id="PTHR43071:SF1">
    <property type="entry name" value="2-AMINO-4-HYDROXY-6-HYDROXYMETHYLDIHYDROPTERIDINE PYROPHOSPHOKINASE"/>
    <property type="match status" value="1"/>
</dbReference>
<evidence type="ECO:0000256" key="10">
    <source>
        <dbReference type="ARBA" id="ARBA00029409"/>
    </source>
</evidence>
<sequence>MNGVARLRGAADPAALLAALQAIEAREGRGRPYPNAPRTLDLDIVAMGRLLRAAPDPVIPHPRAHLRRFVLEPLREVWPGWVHPSTGQEAEALLRDLPPAPMRRIAPGLVGGFTRGCVPAPSALSDPFARTE</sequence>
<evidence type="ECO:0000256" key="4">
    <source>
        <dbReference type="ARBA" id="ARBA00016218"/>
    </source>
</evidence>
<accession>A0A840Y036</accession>
<dbReference type="Pfam" id="PF01288">
    <property type="entry name" value="HPPK"/>
    <property type="match status" value="1"/>
</dbReference>
<protein>
    <recommendedName>
        <fullName evidence="4">2-amino-4-hydroxy-6-hydroxymethyldihydropteridine pyrophosphokinase</fullName>
        <ecNumber evidence="3">2.7.6.3</ecNumber>
    </recommendedName>
    <alternativeName>
        <fullName evidence="11">6-hydroxymethyl-7,8-dihydropterin pyrophosphokinase</fullName>
    </alternativeName>
    <alternativeName>
        <fullName evidence="12">7,8-dihydro-6-hydroxymethylpterin-pyrophosphokinase</fullName>
    </alternativeName>
</protein>
<comment type="similarity">
    <text evidence="2">Belongs to the HPPK family.</text>
</comment>
<evidence type="ECO:0000256" key="6">
    <source>
        <dbReference type="ARBA" id="ARBA00022741"/>
    </source>
</evidence>
<dbReference type="Proteomes" id="UP000580654">
    <property type="component" value="Unassembled WGS sequence"/>
</dbReference>
<keyword evidence="15" id="KW-1185">Reference proteome</keyword>
<dbReference type="Gene3D" id="3.30.70.560">
    <property type="entry name" value="7,8-Dihydro-6-hydroxymethylpterin-pyrophosphokinase HPPK"/>
    <property type="match status" value="1"/>
</dbReference>
<evidence type="ECO:0000256" key="9">
    <source>
        <dbReference type="ARBA" id="ARBA00022909"/>
    </source>
</evidence>
<keyword evidence="7 14" id="KW-0418">Kinase</keyword>
<keyword evidence="8" id="KW-0067">ATP-binding</keyword>
<dbReference type="SUPFAM" id="SSF55083">
    <property type="entry name" value="6-hydroxymethyl-7,8-dihydropterin pyrophosphokinase, HPPK"/>
    <property type="match status" value="1"/>
</dbReference>
<evidence type="ECO:0000256" key="3">
    <source>
        <dbReference type="ARBA" id="ARBA00013253"/>
    </source>
</evidence>
<dbReference type="InterPro" id="IPR035907">
    <property type="entry name" value="Hppk_sf"/>
</dbReference>
<dbReference type="InterPro" id="IPR000550">
    <property type="entry name" value="Hppk"/>
</dbReference>
<comment type="pathway">
    <text evidence="1">Cofactor biosynthesis; tetrahydrofolate biosynthesis; 2-amino-4-hydroxy-6-hydroxymethyl-7,8-dihydropteridine diphosphate from 7,8-dihydroneopterin triphosphate: step 4/4.</text>
</comment>
<comment type="function">
    <text evidence="10">Catalyzes the transfer of pyrophosphate from adenosine triphosphate (ATP) to 6-hydroxymethyl-7,8-dihydropterin, an enzymatic step in folate biosynthesis pathway.</text>
</comment>
<dbReference type="GO" id="GO:0003848">
    <property type="term" value="F:2-amino-4-hydroxy-6-hydroxymethyldihydropteridine diphosphokinase activity"/>
    <property type="evidence" value="ECO:0007669"/>
    <property type="project" value="UniProtKB-EC"/>
</dbReference>
<dbReference type="GO" id="GO:0046656">
    <property type="term" value="P:folic acid biosynthetic process"/>
    <property type="evidence" value="ECO:0007669"/>
    <property type="project" value="UniProtKB-KW"/>
</dbReference>
<evidence type="ECO:0000256" key="1">
    <source>
        <dbReference type="ARBA" id="ARBA00005051"/>
    </source>
</evidence>
<evidence type="ECO:0000256" key="2">
    <source>
        <dbReference type="ARBA" id="ARBA00005810"/>
    </source>
</evidence>
<evidence type="ECO:0000313" key="14">
    <source>
        <dbReference type="EMBL" id="MBB5693496.1"/>
    </source>
</evidence>
<dbReference type="GO" id="GO:0016301">
    <property type="term" value="F:kinase activity"/>
    <property type="evidence" value="ECO:0007669"/>
    <property type="project" value="UniProtKB-KW"/>
</dbReference>
<dbReference type="PANTHER" id="PTHR43071">
    <property type="entry name" value="2-AMINO-4-HYDROXY-6-HYDROXYMETHYLDIHYDROPTERIDINE PYROPHOSPHOKINASE"/>
    <property type="match status" value="1"/>
</dbReference>
<gene>
    <name evidence="14" type="ORF">FHS87_001525</name>
</gene>
<dbReference type="GO" id="GO:0046654">
    <property type="term" value="P:tetrahydrofolate biosynthetic process"/>
    <property type="evidence" value="ECO:0007669"/>
    <property type="project" value="UniProtKB-UniPathway"/>
</dbReference>
<evidence type="ECO:0000313" key="15">
    <source>
        <dbReference type="Proteomes" id="UP000580654"/>
    </source>
</evidence>
<dbReference type="NCBIfam" id="TIGR01498">
    <property type="entry name" value="folK"/>
    <property type="match status" value="1"/>
</dbReference>
<name>A0A840Y036_9PROT</name>
<dbReference type="UniPathway" id="UPA00077">
    <property type="reaction ID" value="UER00155"/>
</dbReference>
<dbReference type="AlphaFoldDB" id="A0A840Y036"/>
<keyword evidence="5" id="KW-0808">Transferase</keyword>
<keyword evidence="6" id="KW-0547">Nucleotide-binding</keyword>
<feature type="domain" description="7,8-dihydro-6-hydroxymethylpterin-pyrophosphokinase" evidence="13">
    <location>
        <begin position="1"/>
        <end position="78"/>
    </location>
</feature>
<dbReference type="GO" id="GO:0005524">
    <property type="term" value="F:ATP binding"/>
    <property type="evidence" value="ECO:0007669"/>
    <property type="project" value="UniProtKB-KW"/>
</dbReference>
<evidence type="ECO:0000256" key="5">
    <source>
        <dbReference type="ARBA" id="ARBA00022679"/>
    </source>
</evidence>
<dbReference type="EMBL" id="JACIJD010000005">
    <property type="protein sequence ID" value="MBB5693496.1"/>
    <property type="molecule type" value="Genomic_DNA"/>
</dbReference>
<evidence type="ECO:0000256" key="12">
    <source>
        <dbReference type="ARBA" id="ARBA00033413"/>
    </source>
</evidence>
<evidence type="ECO:0000256" key="11">
    <source>
        <dbReference type="ARBA" id="ARBA00029766"/>
    </source>
</evidence>
<evidence type="ECO:0000256" key="8">
    <source>
        <dbReference type="ARBA" id="ARBA00022840"/>
    </source>
</evidence>
<comment type="caution">
    <text evidence="14">The sequence shown here is derived from an EMBL/GenBank/DDBJ whole genome shotgun (WGS) entry which is preliminary data.</text>
</comment>
<evidence type="ECO:0000259" key="13">
    <source>
        <dbReference type="Pfam" id="PF01288"/>
    </source>
</evidence>
<proteinExistence type="inferred from homology"/>
<reference evidence="14 15" key="1">
    <citation type="submission" date="2020-08" db="EMBL/GenBank/DDBJ databases">
        <title>Genomic Encyclopedia of Type Strains, Phase IV (KMG-IV): sequencing the most valuable type-strain genomes for metagenomic binning, comparative biology and taxonomic classification.</title>
        <authorList>
            <person name="Goeker M."/>
        </authorList>
    </citation>
    <scope>NUCLEOTIDE SEQUENCE [LARGE SCALE GENOMIC DNA]</scope>
    <source>
        <strain evidence="14 15">DSM 25622</strain>
    </source>
</reference>
<evidence type="ECO:0000256" key="7">
    <source>
        <dbReference type="ARBA" id="ARBA00022777"/>
    </source>
</evidence>
<dbReference type="EC" id="2.7.6.3" evidence="3"/>
<organism evidence="14 15">
    <name type="scientific">Muricoccus pecuniae</name>
    <dbReference type="NCBI Taxonomy" id="693023"/>
    <lineage>
        <taxon>Bacteria</taxon>
        <taxon>Pseudomonadati</taxon>
        <taxon>Pseudomonadota</taxon>
        <taxon>Alphaproteobacteria</taxon>
        <taxon>Acetobacterales</taxon>
        <taxon>Roseomonadaceae</taxon>
        <taxon>Muricoccus</taxon>
    </lineage>
</organism>
<keyword evidence="9" id="KW-0289">Folate biosynthesis</keyword>